<feature type="region of interest" description="Disordered" evidence="1">
    <location>
        <begin position="1"/>
        <end position="23"/>
    </location>
</feature>
<name>A0A0F9HDF4_9ZZZZ</name>
<reference evidence="2" key="1">
    <citation type="journal article" date="2015" name="Nature">
        <title>Complex archaea that bridge the gap between prokaryotes and eukaryotes.</title>
        <authorList>
            <person name="Spang A."/>
            <person name="Saw J.H."/>
            <person name="Jorgensen S.L."/>
            <person name="Zaremba-Niedzwiedzka K."/>
            <person name="Martijn J."/>
            <person name="Lind A.E."/>
            <person name="van Eijk R."/>
            <person name="Schleper C."/>
            <person name="Guy L."/>
            <person name="Ettema T.J."/>
        </authorList>
    </citation>
    <scope>NUCLEOTIDE SEQUENCE</scope>
</reference>
<proteinExistence type="predicted"/>
<dbReference type="AlphaFoldDB" id="A0A0F9HDF4"/>
<dbReference type="EMBL" id="LAZR01015427">
    <property type="protein sequence ID" value="KKM13222.1"/>
    <property type="molecule type" value="Genomic_DNA"/>
</dbReference>
<feature type="compositionally biased region" description="Polar residues" evidence="1">
    <location>
        <begin position="1"/>
        <end position="11"/>
    </location>
</feature>
<feature type="non-terminal residue" evidence="2">
    <location>
        <position position="590"/>
    </location>
</feature>
<evidence type="ECO:0000256" key="1">
    <source>
        <dbReference type="SAM" id="MobiDB-lite"/>
    </source>
</evidence>
<organism evidence="2">
    <name type="scientific">marine sediment metagenome</name>
    <dbReference type="NCBI Taxonomy" id="412755"/>
    <lineage>
        <taxon>unclassified sequences</taxon>
        <taxon>metagenomes</taxon>
        <taxon>ecological metagenomes</taxon>
    </lineage>
</organism>
<accession>A0A0F9HDF4</accession>
<evidence type="ECO:0000313" key="2">
    <source>
        <dbReference type="EMBL" id="KKM13222.1"/>
    </source>
</evidence>
<protein>
    <submittedName>
        <fullName evidence="2">Uncharacterized protein</fullName>
    </submittedName>
</protein>
<gene>
    <name evidence="2" type="ORF">LCGC14_1718460</name>
</gene>
<comment type="caution">
    <text evidence="2">The sequence shown here is derived from an EMBL/GenBank/DDBJ whole genome shotgun (WGS) entry which is preliminary data.</text>
</comment>
<sequence length="590" mass="65545">MALASQTSRPQFPTGGLPADLPTERVNPFVSEWNEVLKDPDLKDASATTMILLQEKYIDFRRSRWDFDKFGEAGFKQAVEQPVRATTDSDPRYAYDPFDSFGGTEKALLHAESALSTGLFGLGKLARDTLLDTENVPETGMGLAEAQDIVDFYSAQRAQEIPTFGKEYMLGKMLPETAKIVAEYWTLGKAGLPVGTKELTKAHPIAGKMISVSQMMAAHEVGTVQGWSDPGKKATDIVKSAGLGLGVGALGAYVPNRMTRMGTITAVFGAKTYLSSVASGADWQQSAKESLRSMQNIIAIEIVGGAQNWSKARKFTRATIDKGAARIRKANPGMSNNMARALSSSEFHADKAHSLEIRDIEFRDRLKRVQKSYRKKGEELPQVYRDEIKKSARNILSLKTKSAQEIAKAEATVKYELIKKFPGKIHNQESLEKFKDNIADEIGINKDKIVVEWLDKPSQSRQADVVYAQKLREGVAGVPEGRLGVENVPSIRRPIAISQYTKGKYYIRLWTRYASGYEREGQRVIQAELKESLAHEIAHITKPSITSYIKSKGIDIQRVPQKIHPPEHAKETKRIYDLIQSSKQVPITPE</sequence>